<dbReference type="HOGENOM" id="CLU_428586_0_0_1"/>
<dbReference type="Proteomes" id="UP000001514">
    <property type="component" value="Unassembled WGS sequence"/>
</dbReference>
<dbReference type="PANTHER" id="PTHR28298">
    <property type="entry name" value="EISOSOME PROTEIN 1"/>
    <property type="match status" value="1"/>
</dbReference>
<evidence type="ECO:0000313" key="2">
    <source>
        <dbReference type="EMBL" id="EFJ16492.1"/>
    </source>
</evidence>
<proteinExistence type="predicted"/>
<dbReference type="Gramene" id="EFJ16492">
    <property type="protein sequence ID" value="EFJ16492"/>
    <property type="gene ID" value="SELMODRAFT_421664"/>
</dbReference>
<feature type="region of interest" description="Disordered" evidence="1">
    <location>
        <begin position="65"/>
        <end position="90"/>
    </location>
</feature>
<organism evidence="3">
    <name type="scientific">Selaginella moellendorffii</name>
    <name type="common">Spikemoss</name>
    <dbReference type="NCBI Taxonomy" id="88036"/>
    <lineage>
        <taxon>Eukaryota</taxon>
        <taxon>Viridiplantae</taxon>
        <taxon>Streptophyta</taxon>
        <taxon>Embryophyta</taxon>
        <taxon>Tracheophyta</taxon>
        <taxon>Lycopodiopsida</taxon>
        <taxon>Selaginellales</taxon>
        <taxon>Selaginellaceae</taxon>
        <taxon>Selaginella</taxon>
    </lineage>
</organism>
<feature type="region of interest" description="Disordered" evidence="1">
    <location>
        <begin position="617"/>
        <end position="639"/>
    </location>
</feature>
<reference evidence="2 3" key="1">
    <citation type="journal article" date="2011" name="Science">
        <title>The Selaginella genome identifies genetic changes associated with the evolution of vascular plants.</title>
        <authorList>
            <person name="Banks J.A."/>
            <person name="Nishiyama T."/>
            <person name="Hasebe M."/>
            <person name="Bowman J.L."/>
            <person name="Gribskov M."/>
            <person name="dePamphilis C."/>
            <person name="Albert V.A."/>
            <person name="Aono N."/>
            <person name="Aoyama T."/>
            <person name="Ambrose B.A."/>
            <person name="Ashton N.W."/>
            <person name="Axtell M.J."/>
            <person name="Barker E."/>
            <person name="Barker M.S."/>
            <person name="Bennetzen J.L."/>
            <person name="Bonawitz N.D."/>
            <person name="Chapple C."/>
            <person name="Cheng C."/>
            <person name="Correa L.G."/>
            <person name="Dacre M."/>
            <person name="DeBarry J."/>
            <person name="Dreyer I."/>
            <person name="Elias M."/>
            <person name="Engstrom E.M."/>
            <person name="Estelle M."/>
            <person name="Feng L."/>
            <person name="Finet C."/>
            <person name="Floyd S.K."/>
            <person name="Frommer W.B."/>
            <person name="Fujita T."/>
            <person name="Gramzow L."/>
            <person name="Gutensohn M."/>
            <person name="Harholt J."/>
            <person name="Hattori M."/>
            <person name="Heyl A."/>
            <person name="Hirai T."/>
            <person name="Hiwatashi Y."/>
            <person name="Ishikawa M."/>
            <person name="Iwata M."/>
            <person name="Karol K.G."/>
            <person name="Koehler B."/>
            <person name="Kolukisaoglu U."/>
            <person name="Kubo M."/>
            <person name="Kurata T."/>
            <person name="Lalonde S."/>
            <person name="Li K."/>
            <person name="Li Y."/>
            <person name="Litt A."/>
            <person name="Lyons E."/>
            <person name="Manning G."/>
            <person name="Maruyama T."/>
            <person name="Michael T.P."/>
            <person name="Mikami K."/>
            <person name="Miyazaki S."/>
            <person name="Morinaga S."/>
            <person name="Murata T."/>
            <person name="Mueller-Roeber B."/>
            <person name="Nelson D.R."/>
            <person name="Obara M."/>
            <person name="Oguri Y."/>
            <person name="Olmstead R.G."/>
            <person name="Onodera N."/>
            <person name="Petersen B.L."/>
            <person name="Pils B."/>
            <person name="Prigge M."/>
            <person name="Rensing S.A."/>
            <person name="Riano-Pachon D.M."/>
            <person name="Roberts A.W."/>
            <person name="Sato Y."/>
            <person name="Scheller H.V."/>
            <person name="Schulz B."/>
            <person name="Schulz C."/>
            <person name="Shakirov E.V."/>
            <person name="Shibagaki N."/>
            <person name="Shinohara N."/>
            <person name="Shippen D.E."/>
            <person name="Soerensen I."/>
            <person name="Sotooka R."/>
            <person name="Sugimoto N."/>
            <person name="Sugita M."/>
            <person name="Sumikawa N."/>
            <person name="Tanurdzic M."/>
            <person name="Theissen G."/>
            <person name="Ulvskov P."/>
            <person name="Wakazuki S."/>
            <person name="Weng J.K."/>
            <person name="Willats W.W."/>
            <person name="Wipf D."/>
            <person name="Wolf P.G."/>
            <person name="Yang L."/>
            <person name="Zimmer A.D."/>
            <person name="Zhu Q."/>
            <person name="Mitros T."/>
            <person name="Hellsten U."/>
            <person name="Loque D."/>
            <person name="Otillar R."/>
            <person name="Salamov A."/>
            <person name="Schmutz J."/>
            <person name="Shapiro H."/>
            <person name="Lindquist E."/>
            <person name="Lucas S."/>
            <person name="Rokhsar D."/>
            <person name="Grigoriev I.V."/>
        </authorList>
    </citation>
    <scope>NUCLEOTIDE SEQUENCE [LARGE SCALE GENOMIC DNA]</scope>
</reference>
<feature type="compositionally biased region" description="Basic and acidic residues" evidence="1">
    <location>
        <begin position="74"/>
        <end position="86"/>
    </location>
</feature>
<dbReference type="EMBL" id="GL377618">
    <property type="protein sequence ID" value="EFJ16492.1"/>
    <property type="molecule type" value="Genomic_DNA"/>
</dbReference>
<keyword evidence="3" id="KW-1185">Reference proteome</keyword>
<protein>
    <submittedName>
        <fullName evidence="2">Uncharacterized protein</fullName>
    </submittedName>
</protein>
<dbReference type="InterPro" id="IPR024527">
    <property type="entry name" value="Eisosome1"/>
</dbReference>
<feature type="region of interest" description="Disordered" evidence="1">
    <location>
        <begin position="209"/>
        <end position="287"/>
    </location>
</feature>
<accession>D8SFZ2</accession>
<name>D8SFZ2_SELML</name>
<evidence type="ECO:0000256" key="1">
    <source>
        <dbReference type="SAM" id="MobiDB-lite"/>
    </source>
</evidence>
<sequence length="639" mass="73164">MARTEQERCGCVTGLWSLFRPKKAHKGDNKVHPEAMDAAASKLKQLKREVSVIVESLRGQKAIVPIKPDQNEAEELKENQEKKAEQLNEEEKELRRAIKRREEEQRVLRAQELQAQEELRALRAEQAEQQQQRVEKKRAEKQWWEQQRAMRAERRRAQQRADHEKLLCFSTAVENFGADGARWWSECHLTDGRGGFTEFLRLEALHEASRELSKTNTSKRSGFEQKEQRMKPEQEEERRIKQEIKQPNEKDHEKIKPENKQKEQPTKPALLPAGPRRPGSRPKTVRFSPSAQIILPDGTQQPTECHLQDGRGGFLEFRRLEALHEGSRELKRKESSQKIDDEVRDEDVVEVEEGATWSCRALELLIRLAELTYEELNGKSSDSVRIQRARRMARLQRELDKIPEESKPWRKSKSGKMRATSLAEANAEGRDGCGHGFSQHGRRIISKERREYKTGNETGNRSGRCFVTAGESLLFAGELPLQSEYASCDSGDFETPTLSRNARTAARMIVSARNAVAGCCKGTQEDDDGKKIILMTLLVKENLEYIEISEQIEWHREAVAGLQSAKFELPVSRSTLLSQAKINLLEEKFSLDSKVWEVSETMEQHKQSKAALQAEQSASRALEVKHSPSNFGMKQKMGC</sequence>
<feature type="compositionally biased region" description="Basic and acidic residues" evidence="1">
    <location>
        <begin position="221"/>
        <end position="265"/>
    </location>
</feature>
<dbReference type="AlphaFoldDB" id="D8SFZ2"/>
<dbReference type="PANTHER" id="PTHR28298:SF1">
    <property type="entry name" value="EISOSOME PROTEIN 1"/>
    <property type="match status" value="1"/>
</dbReference>
<dbReference type="KEGG" id="smo:SELMODRAFT_421664"/>
<gene>
    <name evidence="2" type="ORF">SELMODRAFT_421664</name>
</gene>
<dbReference type="InParanoid" id="D8SFZ2"/>
<evidence type="ECO:0000313" key="3">
    <source>
        <dbReference type="Proteomes" id="UP000001514"/>
    </source>
</evidence>